<evidence type="ECO:0000256" key="5">
    <source>
        <dbReference type="ARBA" id="ARBA00022989"/>
    </source>
</evidence>
<gene>
    <name evidence="9" type="ORF">SAMN05443248_4149</name>
</gene>
<evidence type="ECO:0000256" key="6">
    <source>
        <dbReference type="ARBA" id="ARBA00023136"/>
    </source>
</evidence>
<protein>
    <submittedName>
        <fullName evidence="9">NitT/TauT family transport system permease protein</fullName>
    </submittedName>
</protein>
<feature type="domain" description="ABC transmembrane type-1" evidence="8">
    <location>
        <begin position="81"/>
        <end position="263"/>
    </location>
</feature>
<dbReference type="InterPro" id="IPR000515">
    <property type="entry name" value="MetI-like"/>
</dbReference>
<dbReference type="CDD" id="cd06261">
    <property type="entry name" value="TM_PBP2"/>
    <property type="match status" value="1"/>
</dbReference>
<evidence type="ECO:0000313" key="10">
    <source>
        <dbReference type="Proteomes" id="UP000189796"/>
    </source>
</evidence>
<keyword evidence="5 7" id="KW-1133">Transmembrane helix</keyword>
<keyword evidence="3" id="KW-1003">Cell membrane</keyword>
<dbReference type="InterPro" id="IPR035906">
    <property type="entry name" value="MetI-like_sf"/>
</dbReference>
<dbReference type="Gene3D" id="1.10.3720.10">
    <property type="entry name" value="MetI-like"/>
    <property type="match status" value="1"/>
</dbReference>
<comment type="similarity">
    <text evidence="7">Belongs to the binding-protein-dependent transport system permease family.</text>
</comment>
<feature type="transmembrane region" description="Helical" evidence="7">
    <location>
        <begin position="30"/>
        <end position="51"/>
    </location>
</feature>
<comment type="subcellular location">
    <subcellularLocation>
        <location evidence="1 7">Cell membrane</location>
        <topology evidence="1 7">Multi-pass membrane protein</topology>
    </subcellularLocation>
</comment>
<dbReference type="PANTHER" id="PTHR30151">
    <property type="entry name" value="ALKANE SULFONATE ABC TRANSPORTER-RELATED, MEMBRANE SUBUNIT"/>
    <property type="match status" value="1"/>
</dbReference>
<evidence type="ECO:0000256" key="4">
    <source>
        <dbReference type="ARBA" id="ARBA00022692"/>
    </source>
</evidence>
<proteinExistence type="inferred from homology"/>
<keyword evidence="4 7" id="KW-0812">Transmembrane</keyword>
<organism evidence="9 10">
    <name type="scientific">Bradyrhizobium erythrophlei</name>
    <dbReference type="NCBI Taxonomy" id="1437360"/>
    <lineage>
        <taxon>Bacteria</taxon>
        <taxon>Pseudomonadati</taxon>
        <taxon>Pseudomonadota</taxon>
        <taxon>Alphaproteobacteria</taxon>
        <taxon>Hyphomicrobiales</taxon>
        <taxon>Nitrobacteraceae</taxon>
        <taxon>Bradyrhizobium</taxon>
    </lineage>
</organism>
<feature type="transmembrane region" description="Helical" evidence="7">
    <location>
        <begin position="216"/>
        <end position="238"/>
    </location>
</feature>
<dbReference type="Proteomes" id="UP000189796">
    <property type="component" value="Chromosome I"/>
</dbReference>
<dbReference type="PROSITE" id="PS50928">
    <property type="entry name" value="ABC_TM1"/>
    <property type="match status" value="1"/>
</dbReference>
<accession>A0A1M5RAY9</accession>
<dbReference type="RefSeq" id="WP_154072382.1">
    <property type="nucleotide sequence ID" value="NZ_LT670817.1"/>
</dbReference>
<keyword evidence="2 7" id="KW-0813">Transport</keyword>
<evidence type="ECO:0000256" key="3">
    <source>
        <dbReference type="ARBA" id="ARBA00022475"/>
    </source>
</evidence>
<evidence type="ECO:0000259" key="8">
    <source>
        <dbReference type="PROSITE" id="PS50928"/>
    </source>
</evidence>
<feature type="transmembrane region" description="Helical" evidence="7">
    <location>
        <begin position="125"/>
        <end position="143"/>
    </location>
</feature>
<dbReference type="SUPFAM" id="SSF161098">
    <property type="entry name" value="MetI-like"/>
    <property type="match status" value="1"/>
</dbReference>
<dbReference type="Pfam" id="PF00528">
    <property type="entry name" value="BPD_transp_1"/>
    <property type="match status" value="1"/>
</dbReference>
<dbReference type="GO" id="GO:0005886">
    <property type="term" value="C:plasma membrane"/>
    <property type="evidence" value="ECO:0007669"/>
    <property type="project" value="UniProtKB-SubCell"/>
</dbReference>
<evidence type="ECO:0000256" key="2">
    <source>
        <dbReference type="ARBA" id="ARBA00022448"/>
    </source>
</evidence>
<dbReference type="AlphaFoldDB" id="A0A1M5RAY9"/>
<evidence type="ECO:0000313" key="9">
    <source>
        <dbReference type="EMBL" id="SHH23270.1"/>
    </source>
</evidence>
<dbReference type="PANTHER" id="PTHR30151:SF19">
    <property type="entry name" value="ABC TRANSPORTER PERMEASE"/>
    <property type="match status" value="1"/>
</dbReference>
<sequence length="278" mass="30548">MTTSSDDSRIPLSAASPRHAEYLRALRTRAASVIGVQIVVLVAFFGAWQFVTSWHFIDPFITSDPLAMIYKFVALVRDGSLGYHVLVTVSETIVGFAFGTIVGIIIAAMLWWWDFFSDVAEPYVVVLNATPKIALGPVFIVWLGATVKAVIALSVSISLFVTILSVFSAFRQTDRDKLLLVRALGATKWQQFRKVVFPSAIPAIVATLKVNIGLSLIGTIVGEFLAASSGVGSLIVYGQNIFDMSLVMTCLVLLTAIAGFMYYAIVLFERHFVRWQRD</sequence>
<feature type="transmembrane region" description="Helical" evidence="7">
    <location>
        <begin position="93"/>
        <end position="113"/>
    </location>
</feature>
<keyword evidence="6 7" id="KW-0472">Membrane</keyword>
<name>A0A1M5RAY9_9BRAD</name>
<feature type="transmembrane region" description="Helical" evidence="7">
    <location>
        <begin position="244"/>
        <end position="268"/>
    </location>
</feature>
<reference evidence="9 10" key="1">
    <citation type="submission" date="2016-11" db="EMBL/GenBank/DDBJ databases">
        <authorList>
            <person name="Jaros S."/>
            <person name="Januszkiewicz K."/>
            <person name="Wedrychowicz H."/>
        </authorList>
    </citation>
    <scope>NUCLEOTIDE SEQUENCE [LARGE SCALE GENOMIC DNA]</scope>
    <source>
        <strain evidence="9 10">GAS138</strain>
    </source>
</reference>
<dbReference type="GO" id="GO:0055085">
    <property type="term" value="P:transmembrane transport"/>
    <property type="evidence" value="ECO:0007669"/>
    <property type="project" value="InterPro"/>
</dbReference>
<evidence type="ECO:0000256" key="1">
    <source>
        <dbReference type="ARBA" id="ARBA00004651"/>
    </source>
</evidence>
<feature type="transmembrane region" description="Helical" evidence="7">
    <location>
        <begin position="149"/>
        <end position="170"/>
    </location>
</feature>
<evidence type="ECO:0000256" key="7">
    <source>
        <dbReference type="RuleBase" id="RU363032"/>
    </source>
</evidence>
<dbReference type="OrthoDB" id="9786495at2"/>
<dbReference type="EMBL" id="LT670817">
    <property type="protein sequence ID" value="SHH23270.1"/>
    <property type="molecule type" value="Genomic_DNA"/>
</dbReference>